<keyword evidence="3" id="KW-1003">Cell membrane</keyword>
<dbReference type="PANTHER" id="PTHR30193">
    <property type="entry name" value="ABC TRANSPORTER PERMEASE PROTEIN"/>
    <property type="match status" value="1"/>
</dbReference>
<organism evidence="9 10">
    <name type="scientific">Kineothrix sedimenti</name>
    <dbReference type="NCBI Taxonomy" id="3123317"/>
    <lineage>
        <taxon>Bacteria</taxon>
        <taxon>Bacillati</taxon>
        <taxon>Bacillota</taxon>
        <taxon>Clostridia</taxon>
        <taxon>Lachnospirales</taxon>
        <taxon>Lachnospiraceae</taxon>
        <taxon>Kineothrix</taxon>
    </lineage>
</organism>
<keyword evidence="10" id="KW-1185">Reference proteome</keyword>
<accession>A0ABZ3EVF4</accession>
<gene>
    <name evidence="9" type="ORF">V6984_17470</name>
</gene>
<evidence type="ECO:0000256" key="4">
    <source>
        <dbReference type="ARBA" id="ARBA00022692"/>
    </source>
</evidence>
<comment type="similarity">
    <text evidence="7">Belongs to the binding-protein-dependent transport system permease family.</text>
</comment>
<feature type="domain" description="ABC transmembrane type-1" evidence="8">
    <location>
        <begin position="70"/>
        <end position="283"/>
    </location>
</feature>
<dbReference type="Gene3D" id="1.10.3720.10">
    <property type="entry name" value="MetI-like"/>
    <property type="match status" value="1"/>
</dbReference>
<keyword evidence="4 7" id="KW-0812">Transmembrane</keyword>
<dbReference type="InterPro" id="IPR035906">
    <property type="entry name" value="MetI-like_sf"/>
</dbReference>
<feature type="transmembrane region" description="Helical" evidence="7">
    <location>
        <begin position="262"/>
        <end position="284"/>
    </location>
</feature>
<feature type="transmembrane region" description="Helical" evidence="7">
    <location>
        <begin position="107"/>
        <end position="127"/>
    </location>
</feature>
<sequence length="294" mass="33030">MIKNKKALRYLKGYLFLLPNFVGFFVFMALPIIMGFIISLTDYNGFRQFNFVGLKNYIDMFQDEYFRVSLIHNIVYTLVTVPGTIVFALMLAMAVNQGIKGSGIFKTMFFLPNISSMVAVGIVWSMIFNPTVGPLNQLLRSLGIDNTPMWISSTSTALGSIMLVAIWKQAGYYMIILLAGLQAIPSQLYEASSIDGAGAVAKFFKVTLPMLSPTMFMVTILCIINSFQVFDLVNIMTAGGPGRSTNVLVFRIYQEGFQKLQFGYASAMAYFLFLLVMIITLIQFRGQKKWVNYM</sequence>
<dbReference type="RefSeq" id="WP_342756882.1">
    <property type="nucleotide sequence ID" value="NZ_CP146256.1"/>
</dbReference>
<feature type="transmembrane region" description="Helical" evidence="7">
    <location>
        <begin position="147"/>
        <end position="167"/>
    </location>
</feature>
<evidence type="ECO:0000256" key="5">
    <source>
        <dbReference type="ARBA" id="ARBA00022989"/>
    </source>
</evidence>
<dbReference type="PROSITE" id="PS50928">
    <property type="entry name" value="ABC_TM1"/>
    <property type="match status" value="1"/>
</dbReference>
<evidence type="ECO:0000256" key="1">
    <source>
        <dbReference type="ARBA" id="ARBA00004651"/>
    </source>
</evidence>
<name>A0ABZ3EVF4_9FIRM</name>
<evidence type="ECO:0000256" key="7">
    <source>
        <dbReference type="RuleBase" id="RU363032"/>
    </source>
</evidence>
<dbReference type="PANTHER" id="PTHR30193:SF37">
    <property type="entry name" value="INNER MEMBRANE ABC TRANSPORTER PERMEASE PROTEIN YCJO"/>
    <property type="match status" value="1"/>
</dbReference>
<dbReference type="SUPFAM" id="SSF161098">
    <property type="entry name" value="MetI-like"/>
    <property type="match status" value="1"/>
</dbReference>
<dbReference type="InterPro" id="IPR000515">
    <property type="entry name" value="MetI-like"/>
</dbReference>
<evidence type="ECO:0000313" key="9">
    <source>
        <dbReference type="EMBL" id="XAH73274.1"/>
    </source>
</evidence>
<evidence type="ECO:0000259" key="8">
    <source>
        <dbReference type="PROSITE" id="PS50928"/>
    </source>
</evidence>
<protein>
    <submittedName>
        <fullName evidence="9">Sugar ABC transporter permease</fullName>
    </submittedName>
</protein>
<keyword evidence="6 7" id="KW-0472">Membrane</keyword>
<keyword evidence="2 7" id="KW-0813">Transport</keyword>
<evidence type="ECO:0000256" key="2">
    <source>
        <dbReference type="ARBA" id="ARBA00022448"/>
    </source>
</evidence>
<evidence type="ECO:0000256" key="6">
    <source>
        <dbReference type="ARBA" id="ARBA00023136"/>
    </source>
</evidence>
<dbReference type="CDD" id="cd06261">
    <property type="entry name" value="TM_PBP2"/>
    <property type="match status" value="1"/>
</dbReference>
<proteinExistence type="inferred from homology"/>
<feature type="transmembrane region" description="Helical" evidence="7">
    <location>
        <begin position="210"/>
        <end position="230"/>
    </location>
</feature>
<dbReference type="SUPFAM" id="SSF160964">
    <property type="entry name" value="MalF N-terminal region-like"/>
    <property type="match status" value="1"/>
</dbReference>
<dbReference type="InterPro" id="IPR051393">
    <property type="entry name" value="ABC_transporter_permease"/>
</dbReference>
<evidence type="ECO:0000313" key="10">
    <source>
        <dbReference type="Proteomes" id="UP001451571"/>
    </source>
</evidence>
<reference evidence="9 10" key="1">
    <citation type="submission" date="2024-02" db="EMBL/GenBank/DDBJ databases">
        <title>Bacterial strain from lacustrine sediment.</title>
        <authorList>
            <person name="Petit C."/>
            <person name="Fadhlaoui K."/>
        </authorList>
    </citation>
    <scope>NUCLEOTIDE SEQUENCE [LARGE SCALE GENOMIC DNA]</scope>
    <source>
        <strain evidence="9 10">IPX-CK</strain>
    </source>
</reference>
<feature type="transmembrane region" description="Helical" evidence="7">
    <location>
        <begin position="21"/>
        <end position="41"/>
    </location>
</feature>
<evidence type="ECO:0000256" key="3">
    <source>
        <dbReference type="ARBA" id="ARBA00022475"/>
    </source>
</evidence>
<keyword evidence="5 7" id="KW-1133">Transmembrane helix</keyword>
<dbReference type="Proteomes" id="UP001451571">
    <property type="component" value="Chromosome"/>
</dbReference>
<dbReference type="EMBL" id="CP146256">
    <property type="protein sequence ID" value="XAH73274.1"/>
    <property type="molecule type" value="Genomic_DNA"/>
</dbReference>
<dbReference type="Pfam" id="PF00528">
    <property type="entry name" value="BPD_transp_1"/>
    <property type="match status" value="1"/>
</dbReference>
<feature type="transmembrane region" description="Helical" evidence="7">
    <location>
        <begin position="74"/>
        <end position="95"/>
    </location>
</feature>
<comment type="subcellular location">
    <subcellularLocation>
        <location evidence="1 7">Cell membrane</location>
        <topology evidence="1 7">Multi-pass membrane protein</topology>
    </subcellularLocation>
</comment>